<dbReference type="RefSeq" id="WP_239495512.1">
    <property type="nucleotide sequence ID" value="NZ_CP016181.1"/>
</dbReference>
<dbReference type="InterPro" id="IPR014858">
    <property type="entry name" value="BrxB"/>
</dbReference>
<evidence type="ECO:0000313" key="2">
    <source>
        <dbReference type="Proteomes" id="UP000249898"/>
    </source>
</evidence>
<evidence type="ECO:0008006" key="3">
    <source>
        <dbReference type="Google" id="ProtNLM"/>
    </source>
</evidence>
<protein>
    <recommendedName>
        <fullName evidence="3">DUF1788 domain-containing protein</fullName>
    </recommendedName>
</protein>
<proteinExistence type="predicted"/>
<dbReference type="AlphaFoldDB" id="A0A2Z4PUA9"/>
<name>A0A2Z4PUA9_9GAMM</name>
<evidence type="ECO:0000313" key="1">
    <source>
        <dbReference type="EMBL" id="AWY01113.1"/>
    </source>
</evidence>
<dbReference type="EMBL" id="CP016181">
    <property type="protein sequence ID" value="AWY01113.1"/>
    <property type="molecule type" value="Genomic_DNA"/>
</dbReference>
<sequence>MVSSLNCINKKNLQQAYEKLIAIVSDDGFLTNQGLNNEVPFHICPYDPSTQVDINQMVRQLKNDLQEKSVSVLEVNLYDLVVETLKQEGDWEWLLENEASMSRDELREELQGMVDVENGLIPAIVSKMDAAKFQVLFLTGAGEVFPYMRMHNVLNNLQKRAKDKPTLMFFPGLYQHSLEKGASLELFGKLKEDGYYRAFNILDRAI</sequence>
<reference evidence="1 2" key="1">
    <citation type="submission" date="2016-06" db="EMBL/GenBank/DDBJ databases">
        <title>The sequenced genome of the ice-adhering bacterium Marinomonas primoryensis, from Antarctica.</title>
        <authorList>
            <person name="Graham L."/>
            <person name="Vance T.D.R."/>
            <person name="Davies P.L."/>
        </authorList>
    </citation>
    <scope>NUCLEOTIDE SEQUENCE [LARGE SCALE GENOMIC DNA]</scope>
    <source>
        <strain evidence="1 2">AceL</strain>
    </source>
</reference>
<gene>
    <name evidence="1" type="ORF">A8139_14860</name>
</gene>
<organism evidence="1 2">
    <name type="scientific">Marinomonas primoryensis</name>
    <dbReference type="NCBI Taxonomy" id="178399"/>
    <lineage>
        <taxon>Bacteria</taxon>
        <taxon>Pseudomonadati</taxon>
        <taxon>Pseudomonadota</taxon>
        <taxon>Gammaproteobacteria</taxon>
        <taxon>Oceanospirillales</taxon>
        <taxon>Oceanospirillaceae</taxon>
        <taxon>Marinomonas</taxon>
    </lineage>
</organism>
<dbReference type="Proteomes" id="UP000249898">
    <property type="component" value="Chromosome"/>
</dbReference>
<dbReference type="Pfam" id="PF08747">
    <property type="entry name" value="BrxB"/>
    <property type="match status" value="1"/>
</dbReference>
<accession>A0A2Z4PUA9</accession>